<sequence length="517" mass="57838">MNIITGEGKFEKHQNIFVGAFGLNNVPTCDLLALLDYARKFDVTQPNSCGHGNLIELLKGHGAPYCDQYVRKYLKASKAQFFAKFFSENLDELSEIIRRLPKVCKTQVELTADGLKAGLTKTSLEATNWISFFTGTPDVGESFSRKEADEMIEYAKSVIRKRCLPTLQAMAKPQIKSFESTVNLLNGMAKGATLSTTHSFTSEQLSGFVASIDPFIYGNTPMCQALSYATEIFTSSTDPVKVLFLISDGESTDGDPAQFAKRLHDNKVIVFCCLLTFENLSQPRRLYYEPDVRLTKAQHQMFQLSSTVENSHSGMLVLLEQKWELPAAGHSGLFVQGNHPDIMNEYSDLVRQLAQKNDVLLNNIGRVSLDMYINAANASFEPKRQRGGTCYAHTVAAVLHLAMRRIEGRENGVPDFFDICQKLINTYGEKGAVTTDVLNIWAPKYRLRHRKVDETGARQAINHRRPVVATFCLDKKQWTNFSEFYGKSPQGVLESKDIGARNAQSKIDGHAVVLIKY</sequence>
<keyword evidence="6" id="KW-1185">Reference proteome</keyword>
<dbReference type="InterPro" id="IPR002035">
    <property type="entry name" value="VWF_A"/>
</dbReference>
<dbReference type="EMBL" id="CAJNOK010001290">
    <property type="protein sequence ID" value="CAF0803933.1"/>
    <property type="molecule type" value="Genomic_DNA"/>
</dbReference>
<dbReference type="Proteomes" id="UP000682733">
    <property type="component" value="Unassembled WGS sequence"/>
</dbReference>
<accession>A0A814S5Y1</accession>
<dbReference type="EMBL" id="CAJOBC010006654">
    <property type="protein sequence ID" value="CAF3906703.1"/>
    <property type="molecule type" value="Genomic_DNA"/>
</dbReference>
<dbReference type="CDD" id="cd00198">
    <property type="entry name" value="vWFA"/>
    <property type="match status" value="1"/>
</dbReference>
<dbReference type="Gene3D" id="3.40.50.410">
    <property type="entry name" value="von Willebrand factor, type A domain"/>
    <property type="match status" value="1"/>
</dbReference>
<dbReference type="AlphaFoldDB" id="A0A814S5Y1"/>
<organism evidence="3 6">
    <name type="scientific">Didymodactylos carnosus</name>
    <dbReference type="NCBI Taxonomy" id="1234261"/>
    <lineage>
        <taxon>Eukaryota</taxon>
        <taxon>Metazoa</taxon>
        <taxon>Spiralia</taxon>
        <taxon>Gnathifera</taxon>
        <taxon>Rotifera</taxon>
        <taxon>Eurotatoria</taxon>
        <taxon>Bdelloidea</taxon>
        <taxon>Philodinida</taxon>
        <taxon>Philodinidae</taxon>
        <taxon>Didymodactylos</taxon>
    </lineage>
</organism>
<evidence type="ECO:0000313" key="3">
    <source>
        <dbReference type="EMBL" id="CAF1143076.1"/>
    </source>
</evidence>
<dbReference type="Proteomes" id="UP000681722">
    <property type="component" value="Unassembled WGS sequence"/>
</dbReference>
<dbReference type="Proteomes" id="UP000663829">
    <property type="component" value="Unassembled WGS sequence"/>
</dbReference>
<evidence type="ECO:0000313" key="4">
    <source>
        <dbReference type="EMBL" id="CAF3587483.1"/>
    </source>
</evidence>
<dbReference type="Pfam" id="PF00092">
    <property type="entry name" value="VWA"/>
    <property type="match status" value="1"/>
</dbReference>
<reference evidence="3" key="1">
    <citation type="submission" date="2021-02" db="EMBL/GenBank/DDBJ databases">
        <authorList>
            <person name="Nowell W R."/>
        </authorList>
    </citation>
    <scope>NUCLEOTIDE SEQUENCE</scope>
</reference>
<proteinExistence type="predicted"/>
<dbReference type="InterPro" id="IPR036465">
    <property type="entry name" value="vWFA_dom_sf"/>
</dbReference>
<protein>
    <recommendedName>
        <fullName evidence="1">VWFA domain-containing protein</fullName>
    </recommendedName>
</protein>
<gene>
    <name evidence="3" type="ORF">GPM918_LOCUS20789</name>
    <name evidence="2" type="ORF">OVA965_LOCUS4797</name>
    <name evidence="5" type="ORF">SRO942_LOCUS20786</name>
    <name evidence="4" type="ORF">TMI583_LOCUS4795</name>
</gene>
<evidence type="ECO:0000313" key="2">
    <source>
        <dbReference type="EMBL" id="CAF0803933.1"/>
    </source>
</evidence>
<feature type="domain" description="VWFA" evidence="1">
    <location>
        <begin position="196"/>
        <end position="279"/>
    </location>
</feature>
<evidence type="ECO:0000313" key="5">
    <source>
        <dbReference type="EMBL" id="CAF3906703.1"/>
    </source>
</evidence>
<dbReference type="OrthoDB" id="5986014at2759"/>
<name>A0A814S5Y1_9BILA</name>
<dbReference type="SUPFAM" id="SSF53300">
    <property type="entry name" value="vWA-like"/>
    <property type="match status" value="1"/>
</dbReference>
<dbReference type="EMBL" id="CAJOBA010001290">
    <property type="protein sequence ID" value="CAF3587483.1"/>
    <property type="molecule type" value="Genomic_DNA"/>
</dbReference>
<evidence type="ECO:0000313" key="6">
    <source>
        <dbReference type="Proteomes" id="UP000663829"/>
    </source>
</evidence>
<evidence type="ECO:0000259" key="1">
    <source>
        <dbReference type="Pfam" id="PF00092"/>
    </source>
</evidence>
<dbReference type="EMBL" id="CAJNOQ010006654">
    <property type="protein sequence ID" value="CAF1143076.1"/>
    <property type="molecule type" value="Genomic_DNA"/>
</dbReference>
<comment type="caution">
    <text evidence="3">The sequence shown here is derived from an EMBL/GenBank/DDBJ whole genome shotgun (WGS) entry which is preliminary data.</text>
</comment>
<dbReference type="Proteomes" id="UP000677228">
    <property type="component" value="Unassembled WGS sequence"/>
</dbReference>